<evidence type="ECO:0000313" key="2">
    <source>
        <dbReference type="EMBL" id="CAG6771389.1"/>
    </source>
</evidence>
<keyword evidence="1" id="KW-0472">Membrane</keyword>
<dbReference type="EMBL" id="HBUF01584735">
    <property type="protein sequence ID" value="CAG6771389.1"/>
    <property type="molecule type" value="Transcribed_RNA"/>
</dbReference>
<reference evidence="2" key="1">
    <citation type="submission" date="2021-05" db="EMBL/GenBank/DDBJ databases">
        <authorList>
            <person name="Alioto T."/>
            <person name="Alioto T."/>
            <person name="Gomez Garrido J."/>
        </authorList>
    </citation>
    <scope>NUCLEOTIDE SEQUENCE</scope>
</reference>
<keyword evidence="1" id="KW-1133">Transmembrane helix</keyword>
<feature type="transmembrane region" description="Helical" evidence="1">
    <location>
        <begin position="6"/>
        <end position="24"/>
    </location>
</feature>
<proteinExistence type="predicted"/>
<dbReference type="AlphaFoldDB" id="A0A8D9F045"/>
<sequence>MCYQTYYIISSLLMIIISPSVSSYSNQVFSQKTGDCFVHVISSTFNVELPTNQIQQYLSRYQIDNVLNLTRSLGVTTDNTITPQQLLKNCIEEYAGELRETPSIVAEVLRFDCTCIAMKEKLSYDDITCDELSEMILKEKYTQLVKLFSSKGITRNDPRKKEVKKMWEQCKDRLKILKYDLETLRTIFFTRKI</sequence>
<evidence type="ECO:0000256" key="1">
    <source>
        <dbReference type="SAM" id="Phobius"/>
    </source>
</evidence>
<protein>
    <submittedName>
        <fullName evidence="2">Uncharacterized protein</fullName>
    </submittedName>
</protein>
<organism evidence="2">
    <name type="scientific">Cacopsylla melanoneura</name>
    <dbReference type="NCBI Taxonomy" id="428564"/>
    <lineage>
        <taxon>Eukaryota</taxon>
        <taxon>Metazoa</taxon>
        <taxon>Ecdysozoa</taxon>
        <taxon>Arthropoda</taxon>
        <taxon>Hexapoda</taxon>
        <taxon>Insecta</taxon>
        <taxon>Pterygota</taxon>
        <taxon>Neoptera</taxon>
        <taxon>Paraneoptera</taxon>
        <taxon>Hemiptera</taxon>
        <taxon>Sternorrhyncha</taxon>
        <taxon>Psylloidea</taxon>
        <taxon>Psyllidae</taxon>
        <taxon>Psyllinae</taxon>
        <taxon>Cacopsylla</taxon>
    </lineage>
</organism>
<keyword evidence="1" id="KW-0812">Transmembrane</keyword>
<accession>A0A8D9F045</accession>
<name>A0A8D9F045_9HEMI</name>